<protein>
    <submittedName>
        <fullName evidence="5">Flagellar biosynthesis protein FlgL</fullName>
    </submittedName>
</protein>
<dbReference type="PANTHER" id="PTHR42792:SF1">
    <property type="entry name" value="FLAGELLAR HOOK-ASSOCIATED PROTEIN 3"/>
    <property type="match status" value="1"/>
</dbReference>
<keyword evidence="3" id="KW-0975">Bacterial flagellum</keyword>
<feature type="domain" description="Flagellin C-terminal" evidence="4">
    <location>
        <begin position="89"/>
        <end position="164"/>
    </location>
</feature>
<reference evidence="5 6" key="1">
    <citation type="submission" date="2019-04" db="EMBL/GenBank/DDBJ databases">
        <title>A reverse ecology approach based on a biological definition of microbial populations.</title>
        <authorList>
            <person name="Arevalo P."/>
            <person name="Vaninsberghe D."/>
            <person name="Elsherbini J."/>
            <person name="Gore J."/>
            <person name="Polz M."/>
        </authorList>
    </citation>
    <scope>NUCLEOTIDE SEQUENCE [LARGE SCALE GENOMIC DNA]</scope>
    <source>
        <strain evidence="5 6">10N.222.48.A1</strain>
    </source>
</reference>
<evidence type="ECO:0000313" key="5">
    <source>
        <dbReference type="EMBL" id="TKF99652.1"/>
    </source>
</evidence>
<dbReference type="Proteomes" id="UP000305840">
    <property type="component" value="Unassembled WGS sequence"/>
</dbReference>
<keyword evidence="5" id="KW-0966">Cell projection</keyword>
<sequence length="166" mass="18442">TGNYAYQLEKDGAVVAAEDFDPSTGIVYEGLNIQIKGQITKGDSITLEPRETFSIFDTFKEAAEQAENPVSDASATAKLHQVTEEFHAAFIHLTKARTDVGARLSTLDIQEQQHEDFKLSLAKAKSNFEDLDYSKAIIEFNENSRALQASQQAFGKTKDLTLFNYI</sequence>
<dbReference type="GO" id="GO:0009288">
    <property type="term" value="C:bacterial-type flagellum"/>
    <property type="evidence" value="ECO:0007669"/>
    <property type="project" value="UniProtKB-SubCell"/>
</dbReference>
<comment type="caution">
    <text evidence="5">The sequence shown here is derived from an EMBL/GenBank/DDBJ whole genome shotgun (WGS) entry which is preliminary data.</text>
</comment>
<evidence type="ECO:0000259" key="4">
    <source>
        <dbReference type="Pfam" id="PF00700"/>
    </source>
</evidence>
<dbReference type="EMBL" id="SYVO01000183">
    <property type="protein sequence ID" value="TKF99652.1"/>
    <property type="molecule type" value="Genomic_DNA"/>
</dbReference>
<name>A0A4U2EC24_9VIBR</name>
<evidence type="ECO:0000313" key="6">
    <source>
        <dbReference type="Proteomes" id="UP000305840"/>
    </source>
</evidence>
<dbReference type="SUPFAM" id="SSF64518">
    <property type="entry name" value="Phase 1 flagellin"/>
    <property type="match status" value="1"/>
</dbReference>
<dbReference type="RefSeq" id="WP_276505139.1">
    <property type="nucleotide sequence ID" value="NZ_SYVO01000183.1"/>
</dbReference>
<keyword evidence="5" id="KW-0969">Cilium</keyword>
<dbReference type="InterPro" id="IPR001492">
    <property type="entry name" value="Flagellin"/>
</dbReference>
<dbReference type="Pfam" id="PF00700">
    <property type="entry name" value="Flagellin_C"/>
    <property type="match status" value="1"/>
</dbReference>
<accession>A0A4U2EC24</accession>
<feature type="non-terminal residue" evidence="5">
    <location>
        <position position="1"/>
    </location>
</feature>
<gene>
    <name evidence="5" type="ORF">FCV91_25205</name>
</gene>
<dbReference type="AlphaFoldDB" id="A0A4U2EC24"/>
<dbReference type="GO" id="GO:0005198">
    <property type="term" value="F:structural molecule activity"/>
    <property type="evidence" value="ECO:0007669"/>
    <property type="project" value="InterPro"/>
</dbReference>
<evidence type="ECO:0000256" key="1">
    <source>
        <dbReference type="ARBA" id="ARBA00004365"/>
    </source>
</evidence>
<keyword evidence="5" id="KW-0282">Flagellum</keyword>
<dbReference type="Gene3D" id="1.20.1330.10">
    <property type="entry name" value="f41 fragment of flagellin, N-terminal domain"/>
    <property type="match status" value="1"/>
</dbReference>
<comment type="similarity">
    <text evidence="2">Belongs to the bacterial flagellin family.</text>
</comment>
<dbReference type="PANTHER" id="PTHR42792">
    <property type="entry name" value="FLAGELLIN"/>
    <property type="match status" value="1"/>
</dbReference>
<proteinExistence type="inferred from homology"/>
<comment type="subcellular location">
    <subcellularLocation>
        <location evidence="1">Bacterial flagellum</location>
    </subcellularLocation>
</comment>
<evidence type="ECO:0000256" key="3">
    <source>
        <dbReference type="ARBA" id="ARBA00023143"/>
    </source>
</evidence>
<organism evidence="5 6">
    <name type="scientific">Vibrio lentus</name>
    <dbReference type="NCBI Taxonomy" id="136468"/>
    <lineage>
        <taxon>Bacteria</taxon>
        <taxon>Pseudomonadati</taxon>
        <taxon>Pseudomonadota</taxon>
        <taxon>Gammaproteobacteria</taxon>
        <taxon>Vibrionales</taxon>
        <taxon>Vibrionaceae</taxon>
        <taxon>Vibrio</taxon>
    </lineage>
</organism>
<evidence type="ECO:0000256" key="2">
    <source>
        <dbReference type="ARBA" id="ARBA00005709"/>
    </source>
</evidence>
<dbReference type="InterPro" id="IPR046358">
    <property type="entry name" value="Flagellin_C"/>
</dbReference>